<reference evidence="1 2" key="1">
    <citation type="submission" date="2015-12" db="EMBL/GenBank/DDBJ databases">
        <title>Complete genome of Roseateles depolymerans KCTC 42856.</title>
        <authorList>
            <person name="Kim K.M."/>
        </authorList>
    </citation>
    <scope>NUCLEOTIDE SEQUENCE [LARGE SCALE GENOMIC DNA]</scope>
    <source>
        <strain evidence="1 2">KCTC 42856</strain>
    </source>
</reference>
<evidence type="ECO:0000313" key="2">
    <source>
        <dbReference type="Proteomes" id="UP000060699"/>
    </source>
</evidence>
<evidence type="ECO:0000313" key="1">
    <source>
        <dbReference type="EMBL" id="ALV07920.1"/>
    </source>
</evidence>
<dbReference type="Gene3D" id="3.40.190.150">
    <property type="entry name" value="Bordetella uptake gene, domain 1"/>
    <property type="match status" value="1"/>
</dbReference>
<gene>
    <name evidence="1" type="ORF">RD2015_3463</name>
</gene>
<dbReference type="KEGG" id="rdp:RD2015_3463"/>
<protein>
    <submittedName>
        <fullName evidence="1">Uncharacterized protein</fullName>
    </submittedName>
</protein>
<dbReference type="Proteomes" id="UP000060699">
    <property type="component" value="Chromosome"/>
</dbReference>
<organism evidence="1 2">
    <name type="scientific">Roseateles depolymerans</name>
    <dbReference type="NCBI Taxonomy" id="76731"/>
    <lineage>
        <taxon>Bacteria</taxon>
        <taxon>Pseudomonadati</taxon>
        <taxon>Pseudomonadota</taxon>
        <taxon>Betaproteobacteria</taxon>
        <taxon>Burkholderiales</taxon>
        <taxon>Sphaerotilaceae</taxon>
        <taxon>Roseateles</taxon>
    </lineage>
</organism>
<dbReference type="STRING" id="76731.RD2015_3463"/>
<dbReference type="EMBL" id="CP013729">
    <property type="protein sequence ID" value="ALV07920.1"/>
    <property type="molecule type" value="Genomic_DNA"/>
</dbReference>
<accession>A0A0U3NHN9</accession>
<dbReference type="InterPro" id="IPR042100">
    <property type="entry name" value="Bug_dom1"/>
</dbReference>
<dbReference type="AlphaFoldDB" id="A0A0U3NHN9"/>
<dbReference type="RefSeq" id="WP_058935962.1">
    <property type="nucleotide sequence ID" value="NZ_CP013729.1"/>
</dbReference>
<name>A0A0U3NHN9_9BURK</name>
<dbReference type="OrthoDB" id="9153397at2"/>
<sequence length="223" mass="24142">MLVTPFVAGSGPDHVARTLARAWSARTGESVTVLNLPEDQGRTAARWVAERGTDGRLVLLTSARMLDAGPVMPRTQRQRPEATPPIALARFRMLAPVGQQPFMSVFPADLLPGPMRRQPSPLNGIPPNPRILTALARNDELTAGFNAGILPPLLSRPDDFPRTDWNGLLVSAAMPKVRAEALQQLLSALLALPEVRWAVGQAGSDLWEDVPQPPAVEVAPLRR</sequence>
<keyword evidence="2" id="KW-1185">Reference proteome</keyword>
<proteinExistence type="predicted"/>